<reference evidence="5" key="1">
    <citation type="journal article" date="2015" name="ISME J.">
        <title>Aquifer environment selects for microbial species cohorts in sediment and groundwater.</title>
        <authorList>
            <person name="Hug L.A."/>
            <person name="Thomas B.C."/>
            <person name="Brown C.T."/>
            <person name="Frischkorn K.R."/>
            <person name="Williams K.H."/>
            <person name="Tringe S.G."/>
            <person name="Banfield J.F."/>
        </authorList>
    </citation>
    <scope>NUCLEOTIDE SEQUENCE</scope>
</reference>
<name>A0A0H4T430_9BACT</name>
<dbReference type="AlphaFoldDB" id="A0A0H4T430"/>
<keyword evidence="1" id="KW-0808">Transferase</keyword>
<evidence type="ECO:0000256" key="2">
    <source>
        <dbReference type="ARBA" id="ARBA00022727"/>
    </source>
</evidence>
<keyword evidence="3" id="KW-0547">Nucleotide-binding</keyword>
<dbReference type="InterPro" id="IPR000850">
    <property type="entry name" value="Adenylat/UMP-CMP_kin"/>
</dbReference>
<dbReference type="EMBL" id="KT007000">
    <property type="protein sequence ID" value="AKQ02456.1"/>
    <property type="molecule type" value="Genomic_DNA"/>
</dbReference>
<evidence type="ECO:0000256" key="3">
    <source>
        <dbReference type="ARBA" id="ARBA00022741"/>
    </source>
</evidence>
<proteinExistence type="predicted"/>
<dbReference type="Gene3D" id="3.40.50.300">
    <property type="entry name" value="P-loop containing nucleotide triphosphate hydrolases"/>
    <property type="match status" value="1"/>
</dbReference>
<sequence length="365" mass="41027">MDSKYFKPLNTKTEGVTKRFDLADPEERKEYFSAKAGGAIEDIKKYLAKGTFVAYLLGKKNSGKGTYTKLFMEVVGSDKAAHVSVGDVVRSVEKIFQDSERAKEKEEVMKFLTSHYRGFIPLSEAISALESRSQEKLLPSELILSLLKMELDKQAGKAVFIDGFPRDLDQVSYALFLRDLMGYRYDPDFFVFINIPESVIDERMKYRVVCPSCQTPRNTRLFATKEVGYNAEKEEFYLKCDNPDCKDKGARMVGKEGDSAGIESIRGRLDKDDAVMDKAVGLEGVPKVFLRNSIPAGTAKENVDNYEITPAYSYKLGSDDKSVEVVEDSWVIKDDDGVDSYSLLAPPVAVSLFRQIADILNKFQE</sequence>
<accession>A0A0H4T430</accession>
<dbReference type="GO" id="GO:0005524">
    <property type="term" value="F:ATP binding"/>
    <property type="evidence" value="ECO:0007669"/>
    <property type="project" value="InterPro"/>
</dbReference>
<evidence type="ECO:0000256" key="1">
    <source>
        <dbReference type="ARBA" id="ARBA00022679"/>
    </source>
</evidence>
<dbReference type="InterPro" id="IPR033690">
    <property type="entry name" value="Adenylat_kinase_CS"/>
</dbReference>
<dbReference type="InterPro" id="IPR027417">
    <property type="entry name" value="P-loop_NTPase"/>
</dbReference>
<evidence type="ECO:0000313" key="5">
    <source>
        <dbReference type="EMBL" id="AKQ02456.1"/>
    </source>
</evidence>
<evidence type="ECO:0000256" key="4">
    <source>
        <dbReference type="ARBA" id="ARBA00022777"/>
    </source>
</evidence>
<dbReference type="Pfam" id="PF00406">
    <property type="entry name" value="ADK"/>
    <property type="match status" value="1"/>
</dbReference>
<dbReference type="GO" id="GO:0009165">
    <property type="term" value="P:nucleotide biosynthetic process"/>
    <property type="evidence" value="ECO:0007669"/>
    <property type="project" value="UniProtKB-KW"/>
</dbReference>
<organism evidence="5">
    <name type="scientific">uncultured Parcubacteria bacterium Rifle_16ft_4_minimus_37647</name>
    <dbReference type="NCBI Taxonomy" id="1665140"/>
    <lineage>
        <taxon>Bacteria</taxon>
        <taxon>Candidatus Parcubacteria</taxon>
        <taxon>environmental samples</taxon>
    </lineage>
</organism>
<dbReference type="PANTHER" id="PTHR23359">
    <property type="entry name" value="NUCLEOTIDE KINASE"/>
    <property type="match status" value="1"/>
</dbReference>
<protein>
    <submittedName>
        <fullName evidence="5">Source missing description 57..237</fullName>
    </submittedName>
</protein>
<dbReference type="PROSITE" id="PS00113">
    <property type="entry name" value="ADENYLATE_KINASE"/>
    <property type="match status" value="1"/>
</dbReference>
<keyword evidence="2" id="KW-0545">Nucleotide biosynthesis</keyword>
<dbReference type="GO" id="GO:0019205">
    <property type="term" value="F:nucleobase-containing compound kinase activity"/>
    <property type="evidence" value="ECO:0007669"/>
    <property type="project" value="InterPro"/>
</dbReference>
<dbReference type="SUPFAM" id="SSF52540">
    <property type="entry name" value="P-loop containing nucleoside triphosphate hydrolases"/>
    <property type="match status" value="1"/>
</dbReference>
<keyword evidence="4" id="KW-0418">Kinase</keyword>